<comment type="subcellular location">
    <subcellularLocation>
        <location evidence="1">Membrane</location>
    </subcellularLocation>
</comment>
<evidence type="ECO:0000256" key="1">
    <source>
        <dbReference type="ARBA" id="ARBA00004370"/>
    </source>
</evidence>
<dbReference type="Pfam" id="PF25328">
    <property type="entry name" value="PH_MADD"/>
    <property type="match status" value="1"/>
</dbReference>
<dbReference type="EMBL" id="JAODUP010000280">
    <property type="protein sequence ID" value="KAK2153965.1"/>
    <property type="molecule type" value="Genomic_DNA"/>
</dbReference>
<dbReference type="InterPro" id="IPR057469">
    <property type="entry name" value="PH_MADD"/>
</dbReference>
<evidence type="ECO:0000256" key="3">
    <source>
        <dbReference type="ARBA" id="ARBA00023136"/>
    </source>
</evidence>
<keyword evidence="2" id="KW-0344">Guanine-nucleotide releasing factor</keyword>
<name>A0AAD9JK56_9ANNE</name>
<feature type="domain" description="MAP kinase-activating death" evidence="5">
    <location>
        <begin position="257"/>
        <end position="332"/>
    </location>
</feature>
<dbReference type="InterPro" id="IPR056574">
    <property type="entry name" value="Death_MADD"/>
</dbReference>
<dbReference type="GO" id="GO:0032483">
    <property type="term" value="P:regulation of Rab protein signal transduction"/>
    <property type="evidence" value="ECO:0007669"/>
    <property type="project" value="TreeGrafter"/>
</dbReference>
<reference evidence="7" key="1">
    <citation type="journal article" date="2023" name="Mol. Biol. Evol.">
        <title>Third-Generation Sequencing Reveals the Adaptive Role of the Epigenome in Three Deep-Sea Polychaetes.</title>
        <authorList>
            <person name="Perez M."/>
            <person name="Aroh O."/>
            <person name="Sun Y."/>
            <person name="Lan Y."/>
            <person name="Juniper S.K."/>
            <person name="Young C.R."/>
            <person name="Angers B."/>
            <person name="Qian P.Y."/>
        </authorList>
    </citation>
    <scope>NUCLEOTIDE SEQUENCE</scope>
    <source>
        <strain evidence="7">P08H-3</strain>
    </source>
</reference>
<organism evidence="7 8">
    <name type="scientific">Paralvinella palmiformis</name>
    <dbReference type="NCBI Taxonomy" id="53620"/>
    <lineage>
        <taxon>Eukaryota</taxon>
        <taxon>Metazoa</taxon>
        <taxon>Spiralia</taxon>
        <taxon>Lophotrochozoa</taxon>
        <taxon>Annelida</taxon>
        <taxon>Polychaeta</taxon>
        <taxon>Sedentaria</taxon>
        <taxon>Canalipalpata</taxon>
        <taxon>Terebellida</taxon>
        <taxon>Terebelliformia</taxon>
        <taxon>Alvinellidae</taxon>
        <taxon>Paralvinella</taxon>
    </lineage>
</organism>
<dbReference type="GO" id="GO:0042981">
    <property type="term" value="P:regulation of apoptotic process"/>
    <property type="evidence" value="ECO:0007669"/>
    <property type="project" value="TreeGrafter"/>
</dbReference>
<keyword evidence="3" id="KW-0472">Membrane</keyword>
<dbReference type="GO" id="GO:0005829">
    <property type="term" value="C:cytosol"/>
    <property type="evidence" value="ECO:0007669"/>
    <property type="project" value="TreeGrafter"/>
</dbReference>
<evidence type="ECO:0000259" key="5">
    <source>
        <dbReference type="Pfam" id="PF23629"/>
    </source>
</evidence>
<dbReference type="Proteomes" id="UP001208570">
    <property type="component" value="Unassembled WGS sequence"/>
</dbReference>
<dbReference type="GO" id="GO:0016020">
    <property type="term" value="C:membrane"/>
    <property type="evidence" value="ECO:0007669"/>
    <property type="project" value="UniProtKB-SubCell"/>
</dbReference>
<dbReference type="AlphaFoldDB" id="A0AAD9JK56"/>
<evidence type="ECO:0000313" key="7">
    <source>
        <dbReference type="EMBL" id="KAK2153965.1"/>
    </source>
</evidence>
<gene>
    <name evidence="7" type="ORF">LSH36_280g00042</name>
</gene>
<evidence type="ECO:0000256" key="2">
    <source>
        <dbReference type="ARBA" id="ARBA00022658"/>
    </source>
</evidence>
<proteinExistence type="predicted"/>
<comment type="caution">
    <text evidence="7">The sequence shown here is derived from an EMBL/GenBank/DDBJ whole genome shotgun (WGS) entry which is preliminary data.</text>
</comment>
<dbReference type="PANTHER" id="PTHR13008">
    <property type="entry name" value="MAP-KINASE ACTIVATING DEATH DOMAIN PROTEIN MADD /DENN/AEX-3 C.ELEGANS"/>
    <property type="match status" value="1"/>
</dbReference>
<dbReference type="InterPro" id="IPR039980">
    <property type="entry name" value="MADD"/>
</dbReference>
<keyword evidence="8" id="KW-1185">Reference proteome</keyword>
<evidence type="ECO:0000256" key="4">
    <source>
        <dbReference type="SAM" id="MobiDB-lite"/>
    </source>
</evidence>
<sequence length="539" mass="60795">MLPVFCIKQLPKKQLYPSGSPVVVNGDEYENIEIRKAEDLETHDYAKDIDGNRNLRNAVLTQQSPVGAGNLSDIERQRDSSGYGSESGDMLRELVKNKELMKVSRKKNLSKLSSADSDISDGSTLVSTTSESVDWGLSLECNATRFGKALRIKHHSLHSVVLSSEHDQTYTGKGITGTSLARKKRSGSILSMKSHLSTGYRYHDDKLISMTIPSPEASRTYLFEPLIGKDRSWLWDQMQFWEDSFLDTVAQERDIIGMDQGPGDMIDRYISLGDSEKKRLEYDEDRLLTTELYNMTGFMVMVRVSKNEIRRKIRRLLGKSHIGLICSQEINNLLDQINNLHGNDIDLKPIGSRLMQKQSFTVHWGSDNTGDMLFMEVCDDCLILRSVTGSICDRWWYEKLVNMTYCPKTKVLCLWRRHQGKTQLNKFYTKKCKELYFSVKEAMEKAASRNTGRLPGPELGGEFPIQDLKTGQGGLLQVCMEGIGLLFANSKVYYQFVVNPPQDGTSPPSGNKDEMNTPDLTPSTYNICPAISLCGRANV</sequence>
<feature type="region of interest" description="Disordered" evidence="4">
    <location>
        <begin position="66"/>
        <end position="89"/>
    </location>
</feature>
<protein>
    <submittedName>
        <fullName evidence="7">Uncharacterized protein</fullName>
    </submittedName>
</protein>
<accession>A0AAD9JK56</accession>
<evidence type="ECO:0000259" key="6">
    <source>
        <dbReference type="Pfam" id="PF25328"/>
    </source>
</evidence>
<feature type="domain" description="MAP kinase-activating death" evidence="6">
    <location>
        <begin position="456"/>
        <end position="493"/>
    </location>
</feature>
<evidence type="ECO:0000313" key="8">
    <source>
        <dbReference type="Proteomes" id="UP001208570"/>
    </source>
</evidence>
<dbReference type="GO" id="GO:0005085">
    <property type="term" value="F:guanyl-nucleotide exchange factor activity"/>
    <property type="evidence" value="ECO:0007669"/>
    <property type="project" value="UniProtKB-KW"/>
</dbReference>
<dbReference type="Pfam" id="PF23629">
    <property type="entry name" value="Death_MADD"/>
    <property type="match status" value="1"/>
</dbReference>
<dbReference type="PANTHER" id="PTHR13008:SF7">
    <property type="entry name" value="MAP KINASE-ACTIVATING DEATH DOMAIN PROTEIN"/>
    <property type="match status" value="1"/>
</dbReference>